<accession>A0A927AWM4</accession>
<evidence type="ECO:0000313" key="2">
    <source>
        <dbReference type="EMBL" id="MBD2705808.1"/>
    </source>
</evidence>
<reference evidence="2" key="1">
    <citation type="submission" date="2020-09" db="EMBL/GenBank/DDBJ databases">
        <authorList>
            <person name="Kim M.K."/>
        </authorList>
    </citation>
    <scope>NUCLEOTIDE SEQUENCE</scope>
    <source>
        <strain evidence="2">BT702</strain>
    </source>
</reference>
<dbReference type="Proteomes" id="UP000598820">
    <property type="component" value="Unassembled WGS sequence"/>
</dbReference>
<sequence>MKWLFFAVFLFVLLLGVNGAVWAYFLGAKRIAYPVILGISLAGGQSVLFTLFGLSCFLLVALAIHRERVNHRKRAKRRKRDVSRH</sequence>
<keyword evidence="1" id="KW-0472">Membrane</keyword>
<feature type="transmembrane region" description="Helical" evidence="1">
    <location>
        <begin position="35"/>
        <end position="64"/>
    </location>
</feature>
<protein>
    <submittedName>
        <fullName evidence="2">Uncharacterized protein</fullName>
    </submittedName>
</protein>
<gene>
    <name evidence="2" type="ORF">IC229_34735</name>
</gene>
<dbReference type="AlphaFoldDB" id="A0A927AWM4"/>
<keyword evidence="1" id="KW-1133">Transmembrane helix</keyword>
<evidence type="ECO:0000256" key="1">
    <source>
        <dbReference type="SAM" id="Phobius"/>
    </source>
</evidence>
<keyword evidence="3" id="KW-1185">Reference proteome</keyword>
<name>A0A927AWM4_9BACT</name>
<organism evidence="2 3">
    <name type="scientific">Spirosoma profusum</name>
    <dbReference type="NCBI Taxonomy" id="2771354"/>
    <lineage>
        <taxon>Bacteria</taxon>
        <taxon>Pseudomonadati</taxon>
        <taxon>Bacteroidota</taxon>
        <taxon>Cytophagia</taxon>
        <taxon>Cytophagales</taxon>
        <taxon>Cytophagaceae</taxon>
        <taxon>Spirosoma</taxon>
    </lineage>
</organism>
<dbReference type="RefSeq" id="WP_190893573.1">
    <property type="nucleotide sequence ID" value="NZ_JACWZY010000073.1"/>
</dbReference>
<comment type="caution">
    <text evidence="2">The sequence shown here is derived from an EMBL/GenBank/DDBJ whole genome shotgun (WGS) entry which is preliminary data.</text>
</comment>
<keyword evidence="1" id="KW-0812">Transmembrane</keyword>
<evidence type="ECO:0000313" key="3">
    <source>
        <dbReference type="Proteomes" id="UP000598820"/>
    </source>
</evidence>
<proteinExistence type="predicted"/>
<dbReference type="EMBL" id="JACWZY010000073">
    <property type="protein sequence ID" value="MBD2705808.1"/>
    <property type="molecule type" value="Genomic_DNA"/>
</dbReference>